<keyword evidence="3" id="KW-1185">Reference proteome</keyword>
<accession>A0A6H5GAL7</accession>
<feature type="non-terminal residue" evidence="2">
    <location>
        <position position="68"/>
    </location>
</feature>
<gene>
    <name evidence="2" type="ORF">NTEN_LOCUS5472</name>
</gene>
<feature type="compositionally biased region" description="Basic and acidic residues" evidence="1">
    <location>
        <begin position="10"/>
        <end position="24"/>
    </location>
</feature>
<reference evidence="2 3" key="1">
    <citation type="submission" date="2020-02" db="EMBL/GenBank/DDBJ databases">
        <authorList>
            <person name="Ferguson B K."/>
        </authorList>
    </citation>
    <scope>NUCLEOTIDE SEQUENCE [LARGE SCALE GENOMIC DNA]</scope>
</reference>
<evidence type="ECO:0000313" key="3">
    <source>
        <dbReference type="Proteomes" id="UP000479000"/>
    </source>
</evidence>
<proteinExistence type="predicted"/>
<feature type="region of interest" description="Disordered" evidence="1">
    <location>
        <begin position="1"/>
        <end position="24"/>
    </location>
</feature>
<protein>
    <submittedName>
        <fullName evidence="2">Uncharacterized protein</fullName>
    </submittedName>
</protein>
<sequence length="68" mass="7815">MKLNVNSENLNERNELPPDYNKPRLDWCKNNAVLNTNRRAALELRQEVFGTRAIGPQELAGGRQRPNI</sequence>
<evidence type="ECO:0000313" key="2">
    <source>
        <dbReference type="EMBL" id="CAA9999189.1"/>
    </source>
</evidence>
<evidence type="ECO:0000256" key="1">
    <source>
        <dbReference type="SAM" id="MobiDB-lite"/>
    </source>
</evidence>
<organism evidence="2 3">
    <name type="scientific">Nesidiocoris tenuis</name>
    <dbReference type="NCBI Taxonomy" id="355587"/>
    <lineage>
        <taxon>Eukaryota</taxon>
        <taxon>Metazoa</taxon>
        <taxon>Ecdysozoa</taxon>
        <taxon>Arthropoda</taxon>
        <taxon>Hexapoda</taxon>
        <taxon>Insecta</taxon>
        <taxon>Pterygota</taxon>
        <taxon>Neoptera</taxon>
        <taxon>Paraneoptera</taxon>
        <taxon>Hemiptera</taxon>
        <taxon>Heteroptera</taxon>
        <taxon>Panheteroptera</taxon>
        <taxon>Cimicomorpha</taxon>
        <taxon>Miridae</taxon>
        <taxon>Dicyphina</taxon>
        <taxon>Nesidiocoris</taxon>
    </lineage>
</organism>
<dbReference type="Proteomes" id="UP000479000">
    <property type="component" value="Unassembled WGS sequence"/>
</dbReference>
<name>A0A6H5GAL7_9HEMI</name>
<dbReference type="EMBL" id="CADCXU010008328">
    <property type="protein sequence ID" value="CAA9999189.1"/>
    <property type="molecule type" value="Genomic_DNA"/>
</dbReference>
<dbReference type="AlphaFoldDB" id="A0A6H5GAL7"/>